<dbReference type="OrthoDB" id="2996773at2759"/>
<feature type="compositionally biased region" description="Polar residues" evidence="1">
    <location>
        <begin position="94"/>
        <end position="103"/>
    </location>
</feature>
<gene>
    <name evidence="2" type="ORF">BDP27DRAFT_1421526</name>
</gene>
<feature type="region of interest" description="Disordered" evidence="1">
    <location>
        <begin position="182"/>
        <end position="260"/>
    </location>
</feature>
<sequence>MSYFPSTRITSLFWWRYKATSQSSSSSPFSTLIFKARNLAARCRLPIKRRSQSKSYSGFQMPTSYMTTPTAAQGTVTYASFGIDGEACGGNSSLENIDPNTGSVDIDTPQDPDCMVPLPSQTHERAISELKQPQKEHSLNSTATPLKKLSKKILARPPSLNNPPGSSISTNPSVELVPIAGDAEGENSSSDDYDVSDSDKSTGAGTAAESDSTSEVEEPVLRPLTVPPWHYKARRDNRAATPEPRPPYIVSDGETMRFPF</sequence>
<organism evidence="2 3">
    <name type="scientific">Rhodocollybia butyracea</name>
    <dbReference type="NCBI Taxonomy" id="206335"/>
    <lineage>
        <taxon>Eukaryota</taxon>
        <taxon>Fungi</taxon>
        <taxon>Dikarya</taxon>
        <taxon>Basidiomycota</taxon>
        <taxon>Agaricomycotina</taxon>
        <taxon>Agaricomycetes</taxon>
        <taxon>Agaricomycetidae</taxon>
        <taxon>Agaricales</taxon>
        <taxon>Marasmiineae</taxon>
        <taxon>Omphalotaceae</taxon>
        <taxon>Rhodocollybia</taxon>
    </lineage>
</organism>
<feature type="region of interest" description="Disordered" evidence="1">
    <location>
        <begin position="94"/>
        <end position="118"/>
    </location>
</feature>
<dbReference type="EMBL" id="JADNRY010000056">
    <property type="protein sequence ID" value="KAF9068898.1"/>
    <property type="molecule type" value="Genomic_DNA"/>
</dbReference>
<evidence type="ECO:0000313" key="3">
    <source>
        <dbReference type="Proteomes" id="UP000772434"/>
    </source>
</evidence>
<evidence type="ECO:0000256" key="1">
    <source>
        <dbReference type="SAM" id="MobiDB-lite"/>
    </source>
</evidence>
<accession>A0A9P5U8F6</accession>
<name>A0A9P5U8F6_9AGAR</name>
<keyword evidence="3" id="KW-1185">Reference proteome</keyword>
<dbReference type="AlphaFoldDB" id="A0A9P5U8F6"/>
<feature type="compositionally biased region" description="Acidic residues" evidence="1">
    <location>
        <begin position="183"/>
        <end position="196"/>
    </location>
</feature>
<evidence type="ECO:0000313" key="2">
    <source>
        <dbReference type="EMBL" id="KAF9068898.1"/>
    </source>
</evidence>
<dbReference type="Proteomes" id="UP000772434">
    <property type="component" value="Unassembled WGS sequence"/>
</dbReference>
<reference evidence="2" key="1">
    <citation type="submission" date="2020-11" db="EMBL/GenBank/DDBJ databases">
        <authorList>
            <consortium name="DOE Joint Genome Institute"/>
            <person name="Ahrendt S."/>
            <person name="Riley R."/>
            <person name="Andreopoulos W."/>
            <person name="Labutti K."/>
            <person name="Pangilinan J."/>
            <person name="Ruiz-Duenas F.J."/>
            <person name="Barrasa J.M."/>
            <person name="Sanchez-Garcia M."/>
            <person name="Camarero S."/>
            <person name="Miyauchi S."/>
            <person name="Serrano A."/>
            <person name="Linde D."/>
            <person name="Babiker R."/>
            <person name="Drula E."/>
            <person name="Ayuso-Fernandez I."/>
            <person name="Pacheco R."/>
            <person name="Padilla G."/>
            <person name="Ferreira P."/>
            <person name="Barriuso J."/>
            <person name="Kellner H."/>
            <person name="Castanera R."/>
            <person name="Alfaro M."/>
            <person name="Ramirez L."/>
            <person name="Pisabarro A.G."/>
            <person name="Kuo A."/>
            <person name="Tritt A."/>
            <person name="Lipzen A."/>
            <person name="He G."/>
            <person name="Yan M."/>
            <person name="Ng V."/>
            <person name="Cullen D."/>
            <person name="Martin F."/>
            <person name="Rosso M.-N."/>
            <person name="Henrissat B."/>
            <person name="Hibbett D."/>
            <person name="Martinez A.T."/>
            <person name="Grigoriev I.V."/>
        </authorList>
    </citation>
    <scope>NUCLEOTIDE SEQUENCE</scope>
    <source>
        <strain evidence="2">AH 40177</strain>
    </source>
</reference>
<proteinExistence type="predicted"/>
<comment type="caution">
    <text evidence="2">The sequence shown here is derived from an EMBL/GenBank/DDBJ whole genome shotgun (WGS) entry which is preliminary data.</text>
</comment>
<protein>
    <submittedName>
        <fullName evidence="2">Uncharacterized protein</fullName>
    </submittedName>
</protein>